<dbReference type="Proteomes" id="UP000245634">
    <property type="component" value="Unassembled WGS sequence"/>
</dbReference>
<keyword evidence="1" id="KW-0812">Transmembrane</keyword>
<evidence type="ECO:0000313" key="3">
    <source>
        <dbReference type="Proteomes" id="UP000245634"/>
    </source>
</evidence>
<comment type="caution">
    <text evidence="2">The sequence shown here is derived from an EMBL/GenBank/DDBJ whole genome shotgun (WGS) entry which is preliminary data.</text>
</comment>
<dbReference type="AlphaFoldDB" id="A0A316D9M3"/>
<feature type="transmembrane region" description="Helical" evidence="1">
    <location>
        <begin position="71"/>
        <end position="92"/>
    </location>
</feature>
<dbReference type="RefSeq" id="WP_109688545.1">
    <property type="nucleotide sequence ID" value="NZ_QGGL01000007.1"/>
</dbReference>
<evidence type="ECO:0000256" key="1">
    <source>
        <dbReference type="SAM" id="Phobius"/>
    </source>
</evidence>
<feature type="transmembrane region" description="Helical" evidence="1">
    <location>
        <begin position="113"/>
        <end position="136"/>
    </location>
</feature>
<proteinExistence type="predicted"/>
<feature type="transmembrane region" description="Helical" evidence="1">
    <location>
        <begin position="6"/>
        <end position="26"/>
    </location>
</feature>
<gene>
    <name evidence="2" type="ORF">C7459_1079</name>
</gene>
<keyword evidence="3" id="KW-1185">Reference proteome</keyword>
<evidence type="ECO:0000313" key="2">
    <source>
        <dbReference type="EMBL" id="PWK13343.1"/>
    </source>
</evidence>
<name>A0A316D9M3_9BACL</name>
<dbReference type="OrthoDB" id="2680319at2"/>
<feature type="transmembrane region" description="Helical" evidence="1">
    <location>
        <begin position="47"/>
        <end position="65"/>
    </location>
</feature>
<keyword evidence="1" id="KW-0472">Membrane</keyword>
<sequence length="140" mass="16053">MILFYVILGLHLCAVVVKLGVLFYIPRLKSVENVQNFIGWYKKVDRAANYTLWGTGAGMVLATSWKMLFQMWLLVSMLIYTLIFVIIKKVVLSRMESIVETNKVYAHEEMSKLRFENFCVIVTALGLFGAIGYLMANKPF</sequence>
<protein>
    <submittedName>
        <fullName evidence="2">Uncharacterized protein</fullName>
    </submittedName>
</protein>
<accession>A0A316D9M3</accession>
<reference evidence="2 3" key="1">
    <citation type="submission" date="2018-05" db="EMBL/GenBank/DDBJ databases">
        <title>Genomic Encyclopedia of Type Strains, Phase IV (KMG-IV): sequencing the most valuable type-strain genomes for metagenomic binning, comparative biology and taxonomic classification.</title>
        <authorList>
            <person name="Goeker M."/>
        </authorList>
    </citation>
    <scope>NUCLEOTIDE SEQUENCE [LARGE SCALE GENOMIC DNA]</scope>
    <source>
        <strain evidence="2 3">DSM 18773</strain>
    </source>
</reference>
<organism evidence="2 3">
    <name type="scientific">Tumebacillus permanentifrigoris</name>
    <dbReference type="NCBI Taxonomy" id="378543"/>
    <lineage>
        <taxon>Bacteria</taxon>
        <taxon>Bacillati</taxon>
        <taxon>Bacillota</taxon>
        <taxon>Bacilli</taxon>
        <taxon>Bacillales</taxon>
        <taxon>Alicyclobacillaceae</taxon>
        <taxon>Tumebacillus</taxon>
    </lineage>
</organism>
<keyword evidence="1" id="KW-1133">Transmembrane helix</keyword>
<dbReference type="EMBL" id="QGGL01000007">
    <property type="protein sequence ID" value="PWK13343.1"/>
    <property type="molecule type" value="Genomic_DNA"/>
</dbReference>